<dbReference type="RefSeq" id="WP_125242035.1">
    <property type="nucleotide sequence ID" value="NZ_RSED01000003.1"/>
</dbReference>
<reference evidence="4 5" key="1">
    <citation type="submission" date="2018-12" db="EMBL/GenBank/DDBJ databases">
        <title>The whole draft genome of Aquabacterium sp. SJQ9.</title>
        <authorList>
            <person name="Sun L."/>
            <person name="Gao X."/>
            <person name="Chen W."/>
            <person name="Huang K."/>
        </authorList>
    </citation>
    <scope>NUCLEOTIDE SEQUENCE [LARGE SCALE GENOMIC DNA]</scope>
    <source>
        <strain evidence="4 5">SJQ9</strain>
    </source>
</reference>
<dbReference type="InterPro" id="IPR050465">
    <property type="entry name" value="UPF0194_transport"/>
</dbReference>
<dbReference type="Gene3D" id="2.40.50.100">
    <property type="match status" value="1"/>
</dbReference>
<evidence type="ECO:0000313" key="5">
    <source>
        <dbReference type="Proteomes" id="UP000269265"/>
    </source>
</evidence>
<sequence length="442" mass="48706">MAAQPHLQGSLKALLCALLERTGAQRTVLVWYENGHAAEAFEVRAAGHGHPPSWHVVPVPNALIKDAVEEAVDQGVALASPGADRPDGPWMTRAQQALARETVQAVCTLPLPGGRQPLGAVLLGWADTDARRHAPQEALLTTLLSSVAPLLAVQRRAERPWHWHAHQAWRQWHARWSRQRWWRAAALATLALALLPLPDRVGGRARIEGVQQRVLSAPTDGFIKATHAHPGDRVKAGQVLADLAEQDLKLERDRWASQIAQQDNAYAAAMTRADRAEAALSLSRLEEAQAQLALIDEQLKRSQLKAPFDGVLIQGDLSQSIGAPVKQGDALMTVAATQRFRVIIDIDEADIARVKVGQHGQMALSALPWDTQALQVMRITPLGVAREGRNVFEVQADFEGALPDDLRPGLMGQAKVHVGWRPLLWAWLRPLADRLRFLWWAW</sequence>
<evidence type="ECO:0000259" key="3">
    <source>
        <dbReference type="Pfam" id="PF25973"/>
    </source>
</evidence>
<name>A0A426VF04_9BURK</name>
<dbReference type="InterPro" id="IPR058647">
    <property type="entry name" value="BSH_CzcB-like"/>
</dbReference>
<dbReference type="PANTHER" id="PTHR32347:SF23">
    <property type="entry name" value="BLL5650 PROTEIN"/>
    <property type="match status" value="1"/>
</dbReference>
<dbReference type="GO" id="GO:0030313">
    <property type="term" value="C:cell envelope"/>
    <property type="evidence" value="ECO:0007669"/>
    <property type="project" value="UniProtKB-SubCell"/>
</dbReference>
<protein>
    <submittedName>
        <fullName evidence="4">HlyD family efflux transporter periplasmic adaptor subunit</fullName>
    </submittedName>
</protein>
<dbReference type="AlphaFoldDB" id="A0A426VF04"/>
<dbReference type="EMBL" id="RSED01000003">
    <property type="protein sequence ID" value="RRS05467.1"/>
    <property type="molecule type" value="Genomic_DNA"/>
</dbReference>
<dbReference type="Gene3D" id="2.40.30.170">
    <property type="match status" value="1"/>
</dbReference>
<accession>A0A426VF04</accession>
<keyword evidence="5" id="KW-1185">Reference proteome</keyword>
<gene>
    <name evidence="4" type="ORF">EIP75_04455</name>
</gene>
<evidence type="ECO:0000256" key="1">
    <source>
        <dbReference type="ARBA" id="ARBA00004196"/>
    </source>
</evidence>
<comment type="caution">
    <text evidence="4">The sequence shown here is derived from an EMBL/GenBank/DDBJ whole genome shotgun (WGS) entry which is preliminary data.</text>
</comment>
<dbReference type="PANTHER" id="PTHR32347">
    <property type="entry name" value="EFFLUX SYSTEM COMPONENT YKNX-RELATED"/>
    <property type="match status" value="1"/>
</dbReference>
<organism evidence="4 5">
    <name type="scientific">Aquabacterium soli</name>
    <dbReference type="NCBI Taxonomy" id="2493092"/>
    <lineage>
        <taxon>Bacteria</taxon>
        <taxon>Pseudomonadati</taxon>
        <taxon>Pseudomonadota</taxon>
        <taxon>Betaproteobacteria</taxon>
        <taxon>Burkholderiales</taxon>
        <taxon>Aquabacterium</taxon>
    </lineage>
</organism>
<dbReference type="Proteomes" id="UP000269265">
    <property type="component" value="Unassembled WGS sequence"/>
</dbReference>
<evidence type="ECO:0000313" key="4">
    <source>
        <dbReference type="EMBL" id="RRS05467.1"/>
    </source>
</evidence>
<dbReference type="OrthoDB" id="9806939at2"/>
<proteinExistence type="predicted"/>
<comment type="subcellular location">
    <subcellularLocation>
        <location evidence="1">Cell envelope</location>
    </subcellularLocation>
</comment>
<dbReference type="Gene3D" id="1.10.287.470">
    <property type="entry name" value="Helix hairpin bin"/>
    <property type="match status" value="1"/>
</dbReference>
<feature type="domain" description="CzcB-like barrel-sandwich hybrid" evidence="3">
    <location>
        <begin position="215"/>
        <end position="335"/>
    </location>
</feature>
<evidence type="ECO:0000256" key="2">
    <source>
        <dbReference type="ARBA" id="ARBA00023054"/>
    </source>
</evidence>
<dbReference type="SUPFAM" id="SSF55781">
    <property type="entry name" value="GAF domain-like"/>
    <property type="match status" value="1"/>
</dbReference>
<keyword evidence="2" id="KW-0175">Coiled coil</keyword>
<dbReference type="Pfam" id="PF25973">
    <property type="entry name" value="BSH_CzcB"/>
    <property type="match status" value="1"/>
</dbReference>
<dbReference type="SUPFAM" id="SSF111369">
    <property type="entry name" value="HlyD-like secretion proteins"/>
    <property type="match status" value="1"/>
</dbReference>